<feature type="compositionally biased region" description="Low complexity" evidence="1">
    <location>
        <begin position="372"/>
        <end position="388"/>
    </location>
</feature>
<dbReference type="OMA" id="CPRHLHM"/>
<dbReference type="EMBL" id="LUGG01000032">
    <property type="protein sequence ID" value="OBZ66200.1"/>
    <property type="molecule type" value="Genomic_DNA"/>
</dbReference>
<name>A0A1C7LNL8_GRIFR</name>
<evidence type="ECO:0000313" key="2">
    <source>
        <dbReference type="EMBL" id="OBZ66200.1"/>
    </source>
</evidence>
<keyword evidence="3" id="KW-1185">Reference proteome</keyword>
<evidence type="ECO:0000256" key="1">
    <source>
        <dbReference type="SAM" id="MobiDB-lite"/>
    </source>
</evidence>
<accession>A0A1C7LNL8</accession>
<feature type="compositionally biased region" description="Polar residues" evidence="1">
    <location>
        <begin position="358"/>
        <end position="371"/>
    </location>
</feature>
<feature type="compositionally biased region" description="Polar residues" evidence="1">
    <location>
        <begin position="580"/>
        <end position="604"/>
    </location>
</feature>
<comment type="caution">
    <text evidence="2">The sequence shown here is derived from an EMBL/GenBank/DDBJ whole genome shotgun (WGS) entry which is preliminary data.</text>
</comment>
<feature type="compositionally biased region" description="Basic and acidic residues" evidence="1">
    <location>
        <begin position="469"/>
        <end position="488"/>
    </location>
</feature>
<feature type="region of interest" description="Disordered" evidence="1">
    <location>
        <begin position="748"/>
        <end position="778"/>
    </location>
</feature>
<feature type="region of interest" description="Disordered" evidence="1">
    <location>
        <begin position="123"/>
        <end position="152"/>
    </location>
</feature>
<sequence length="984" mass="107940">MLQLITDIILHPTQRGAVWWQSGHQVICKSSFFVSRAENFWYRELLPPPDSNYLRQPSSSPIMHRATIASGSGTPFKAPAHKHAHHLHSIPPREKSTRTLIIDHLLWVHARTRFAQARAELGMTDRTGGPSSANFAHRERPENYEEDEESYSDGEDVIMLTARAGGPGHTHGDAEDERLEMQDLSLSRSLRQRAESVEKVATSMLDQPPEVPPLHPDDLLDVPTSPQLQPQNVRPNPHTLPNGVRLRLALATVINDLFSRCAPSPPSRSHVAVPLPTSSGPTALLPPALVPLAAISCATLTPGAPQSSRRPIPTQYIRSLYAIGTDPDTQNSPPSLRCPRHLHMGCEICVEAKRQAPVRTTTSRGRSFQSRAASTSGSSPGDGAPGANNFGGNGLVGGVTGWQDGSGIGSGLARPGPKGTVLRRPSTARVQQLPGQGGDTAQMNNTKLSELIVRFMRLSALVAMELGREATEDRASVDGGERRDDDHAGGSSNSTAPNSSPSMPRPSMMSPQTSPRTFTQRHQMDLGLYYHSLRPSREWYFLLAGLLTRAVFEGYMTGGWRGVEPLEVLLGVGLGLSHMSQQQNTNGGTSRAQGSRPGQASAQDQNKRDEDDLEFKSFDPDDLPDLDEAARVLFPSLRDGAGSANAPNYNPREGAELEYEIEMTERLNRFYDVPASTPDVATHMEDLAWQFPAEAVERAAVRFCEAVARWRGKPELETYKKASWIVGNKEQRSSVSGTAMSIESLVHSNPTSPSNNMSTPVADSQHGCDAGTQATTLGSRSRRRWPEDAWPGIRLSAYSVDGTFWIAVYLYWEVVEYNQCYCCPACVLYYSSSKNYAYPTPARMRDDRSNRTSARWTCVPANLRCTIIPSAGRSCASLYAYVWTLLTCPCSPSAVVHLTAHTVSVTSVISYPLFAEGKSHDDNIITVNDWLVDDAAMRATYRTNGGGYMEERIRRILSIAFCAKFTPFLQGERANIVFGRISRQ</sequence>
<feature type="compositionally biased region" description="Low complexity" evidence="1">
    <location>
        <begin position="489"/>
        <end position="515"/>
    </location>
</feature>
<feature type="region of interest" description="Disordered" evidence="1">
    <location>
        <begin position="406"/>
        <end position="444"/>
    </location>
</feature>
<feature type="compositionally biased region" description="Low complexity" evidence="1">
    <location>
        <begin position="748"/>
        <end position="760"/>
    </location>
</feature>
<dbReference type="OrthoDB" id="2534923at2759"/>
<reference evidence="2 3" key="1">
    <citation type="submission" date="2016-03" db="EMBL/GenBank/DDBJ databases">
        <title>Whole genome sequencing of Grifola frondosa 9006-11.</title>
        <authorList>
            <person name="Min B."/>
            <person name="Park H."/>
            <person name="Kim J.-G."/>
            <person name="Cho H."/>
            <person name="Oh Y.-L."/>
            <person name="Kong W.-S."/>
            <person name="Choi I.-G."/>
        </authorList>
    </citation>
    <scope>NUCLEOTIDE SEQUENCE [LARGE SCALE GENOMIC DNA]</scope>
    <source>
        <strain evidence="2 3">9006-11</strain>
    </source>
</reference>
<gene>
    <name evidence="2" type="ORF">A0H81_13740</name>
</gene>
<dbReference type="AlphaFoldDB" id="A0A1C7LNL8"/>
<feature type="region of interest" description="Disordered" evidence="1">
    <location>
        <begin position="469"/>
        <end position="518"/>
    </location>
</feature>
<proteinExistence type="predicted"/>
<feature type="region of interest" description="Disordered" evidence="1">
    <location>
        <begin position="356"/>
        <end position="392"/>
    </location>
</feature>
<feature type="compositionally biased region" description="Basic and acidic residues" evidence="1">
    <location>
        <begin position="605"/>
        <end position="619"/>
    </location>
</feature>
<protein>
    <submittedName>
        <fullName evidence="2">Uncharacterized protein</fullName>
    </submittedName>
</protein>
<organism evidence="2 3">
    <name type="scientific">Grifola frondosa</name>
    <name type="common">Maitake</name>
    <name type="synonym">Polyporus frondosus</name>
    <dbReference type="NCBI Taxonomy" id="5627"/>
    <lineage>
        <taxon>Eukaryota</taxon>
        <taxon>Fungi</taxon>
        <taxon>Dikarya</taxon>
        <taxon>Basidiomycota</taxon>
        <taxon>Agaricomycotina</taxon>
        <taxon>Agaricomycetes</taxon>
        <taxon>Polyporales</taxon>
        <taxon>Grifolaceae</taxon>
        <taxon>Grifola</taxon>
    </lineage>
</organism>
<evidence type="ECO:0000313" key="3">
    <source>
        <dbReference type="Proteomes" id="UP000092993"/>
    </source>
</evidence>
<dbReference type="Proteomes" id="UP000092993">
    <property type="component" value="Unassembled WGS sequence"/>
</dbReference>
<feature type="compositionally biased region" description="Polar residues" evidence="1">
    <location>
        <begin position="428"/>
        <end position="444"/>
    </location>
</feature>
<feature type="region of interest" description="Disordered" evidence="1">
    <location>
        <begin position="580"/>
        <end position="624"/>
    </location>
</feature>